<evidence type="ECO:0000313" key="3">
    <source>
        <dbReference type="Proteomes" id="UP001500200"/>
    </source>
</evidence>
<proteinExistence type="predicted"/>
<feature type="region of interest" description="Disordered" evidence="1">
    <location>
        <begin position="49"/>
        <end position="73"/>
    </location>
</feature>
<sequence>MRQFDAVGPGSQIDVSHKNIGIDGGEHGYCLGRRRAVMHFEVRAPQGISDQPPHEWLIFDNQHPPNPPHSPHG</sequence>
<accession>A0ABP9SB70</accession>
<keyword evidence="3" id="KW-1185">Reference proteome</keyword>
<name>A0ABP9SB70_9MICC</name>
<feature type="compositionally biased region" description="Pro residues" evidence="1">
    <location>
        <begin position="64"/>
        <end position="73"/>
    </location>
</feature>
<organism evidence="2 3">
    <name type="scientific">Arthrobacter gyeryongensis</name>
    <dbReference type="NCBI Taxonomy" id="1650592"/>
    <lineage>
        <taxon>Bacteria</taxon>
        <taxon>Bacillati</taxon>
        <taxon>Actinomycetota</taxon>
        <taxon>Actinomycetes</taxon>
        <taxon>Micrococcales</taxon>
        <taxon>Micrococcaceae</taxon>
        <taxon>Arthrobacter</taxon>
    </lineage>
</organism>
<evidence type="ECO:0000313" key="2">
    <source>
        <dbReference type="EMBL" id="GAA5193118.1"/>
    </source>
</evidence>
<dbReference type="EMBL" id="BAABKK010000010">
    <property type="protein sequence ID" value="GAA5193118.1"/>
    <property type="molecule type" value="Genomic_DNA"/>
</dbReference>
<evidence type="ECO:0000256" key="1">
    <source>
        <dbReference type="SAM" id="MobiDB-lite"/>
    </source>
</evidence>
<dbReference type="Proteomes" id="UP001500200">
    <property type="component" value="Unassembled WGS sequence"/>
</dbReference>
<reference evidence="3" key="1">
    <citation type="journal article" date="2019" name="Int. J. Syst. Evol. Microbiol.">
        <title>The Global Catalogue of Microorganisms (GCM) 10K type strain sequencing project: providing services to taxonomists for standard genome sequencing and annotation.</title>
        <authorList>
            <consortium name="The Broad Institute Genomics Platform"/>
            <consortium name="The Broad Institute Genome Sequencing Center for Infectious Disease"/>
            <person name="Wu L."/>
            <person name="Ma J."/>
        </authorList>
    </citation>
    <scope>NUCLEOTIDE SEQUENCE [LARGE SCALE GENOMIC DNA]</scope>
    <source>
        <strain evidence="3">JCM 18514</strain>
    </source>
</reference>
<gene>
    <name evidence="2" type="ORF">GCM10023346_16950</name>
</gene>
<comment type="caution">
    <text evidence="2">The sequence shown here is derived from an EMBL/GenBank/DDBJ whole genome shotgun (WGS) entry which is preliminary data.</text>
</comment>
<protein>
    <submittedName>
        <fullName evidence="2">Uncharacterized protein</fullName>
    </submittedName>
</protein>